<evidence type="ECO:0000313" key="2">
    <source>
        <dbReference type="EMBL" id="KAG8099242.1"/>
    </source>
</evidence>
<dbReference type="OrthoDB" id="25818at2759"/>
<dbReference type="PANTHER" id="PTHR13061">
    <property type="entry name" value="DYNACTIN SUBUNIT P25"/>
    <property type="match status" value="1"/>
</dbReference>
<dbReference type="Proteomes" id="UP000729402">
    <property type="component" value="Unassembled WGS sequence"/>
</dbReference>
<comment type="caution">
    <text evidence="2">The sequence shown here is derived from an EMBL/GenBank/DDBJ whole genome shotgun (WGS) entry which is preliminary data.</text>
</comment>
<accession>A0A8J5X0M3</accession>
<evidence type="ECO:0000256" key="1">
    <source>
        <dbReference type="ARBA" id="ARBA00023595"/>
    </source>
</evidence>
<organism evidence="2 3">
    <name type="scientific">Zizania palustris</name>
    <name type="common">Northern wild rice</name>
    <dbReference type="NCBI Taxonomy" id="103762"/>
    <lineage>
        <taxon>Eukaryota</taxon>
        <taxon>Viridiplantae</taxon>
        <taxon>Streptophyta</taxon>
        <taxon>Embryophyta</taxon>
        <taxon>Tracheophyta</taxon>
        <taxon>Spermatophyta</taxon>
        <taxon>Magnoliopsida</taxon>
        <taxon>Liliopsida</taxon>
        <taxon>Poales</taxon>
        <taxon>Poaceae</taxon>
        <taxon>BOP clade</taxon>
        <taxon>Oryzoideae</taxon>
        <taxon>Oryzeae</taxon>
        <taxon>Zizaniinae</taxon>
        <taxon>Zizania</taxon>
    </lineage>
</organism>
<gene>
    <name evidence="2" type="ORF">GUJ93_ZPchr0013g34988</name>
</gene>
<dbReference type="Pfam" id="PF00132">
    <property type="entry name" value="Hexapep"/>
    <property type="match status" value="1"/>
</dbReference>
<dbReference type="EMBL" id="JAAALK010000079">
    <property type="protein sequence ID" value="KAG8099242.1"/>
    <property type="molecule type" value="Genomic_DNA"/>
</dbReference>
<keyword evidence="3" id="KW-1185">Reference proteome</keyword>
<sequence length="195" mass="20674">MGTLGRAIYTVGKWIRGTGQAMDRVGSIIQGGLRVEEQLSRHRTIMNIFEKEPRIHKDVFVAPSAAVIGDVEIGHGSSIWYGSILRGDVNSIHIGSGTNIQDNSLVHVSKANISGKVLPTIIGSNVTIGHSAVLHACTVEDEAFVGMGATLLDGVVVEKHSMVGAGSLVKQNTRIPSGEVNSYSPAKLVYSSTSR</sequence>
<dbReference type="AlphaFoldDB" id="A0A8J5X0M3"/>
<dbReference type="InterPro" id="IPR047324">
    <property type="entry name" value="LbH_gamma_CA-like"/>
</dbReference>
<name>A0A8J5X0M3_ZIZPA</name>
<evidence type="ECO:0000313" key="3">
    <source>
        <dbReference type="Proteomes" id="UP000729402"/>
    </source>
</evidence>
<reference evidence="2" key="2">
    <citation type="submission" date="2021-02" db="EMBL/GenBank/DDBJ databases">
        <authorList>
            <person name="Kimball J.A."/>
            <person name="Haas M.W."/>
            <person name="Macchietto M."/>
            <person name="Kono T."/>
            <person name="Duquette J."/>
            <person name="Shao M."/>
        </authorList>
    </citation>
    <scope>NUCLEOTIDE SEQUENCE</scope>
    <source>
        <tissue evidence="2">Fresh leaf tissue</tissue>
    </source>
</reference>
<reference evidence="2" key="1">
    <citation type="journal article" date="2021" name="bioRxiv">
        <title>Whole Genome Assembly and Annotation of Northern Wild Rice, Zizania palustris L., Supports a Whole Genome Duplication in the Zizania Genus.</title>
        <authorList>
            <person name="Haas M."/>
            <person name="Kono T."/>
            <person name="Macchietto M."/>
            <person name="Millas R."/>
            <person name="McGilp L."/>
            <person name="Shao M."/>
            <person name="Duquette J."/>
            <person name="Hirsch C.N."/>
            <person name="Kimball J."/>
        </authorList>
    </citation>
    <scope>NUCLEOTIDE SEQUENCE</scope>
    <source>
        <tissue evidence="2">Fresh leaf tissue</tissue>
    </source>
</reference>
<dbReference type="PANTHER" id="PTHR13061:SF63">
    <property type="entry name" value="EXPRESSED PROTEIN"/>
    <property type="match status" value="1"/>
</dbReference>
<proteinExistence type="inferred from homology"/>
<dbReference type="InterPro" id="IPR001451">
    <property type="entry name" value="Hexapep"/>
</dbReference>
<dbReference type="Pfam" id="PF14602">
    <property type="entry name" value="Hexapep_2"/>
    <property type="match status" value="1"/>
</dbReference>
<dbReference type="InterPro" id="IPR050484">
    <property type="entry name" value="Transf_Hexapept/Carb_Anhydrase"/>
</dbReference>
<protein>
    <submittedName>
        <fullName evidence="2">Uncharacterized protein</fullName>
    </submittedName>
</protein>
<dbReference type="CDD" id="cd04645">
    <property type="entry name" value="LbH_gamma_CA_like"/>
    <property type="match status" value="1"/>
</dbReference>
<comment type="similarity">
    <text evidence="1">Belongs to the gamma-class carbonic anhydrase family.</text>
</comment>